<comment type="caution">
    <text evidence="2">The sequence shown here is derived from an EMBL/GenBank/DDBJ whole genome shotgun (WGS) entry which is preliminary data.</text>
</comment>
<protein>
    <submittedName>
        <fullName evidence="2">G9015 protein</fullName>
    </submittedName>
</protein>
<accession>A0ABP1G1X2</accession>
<feature type="signal peptide" evidence="1">
    <location>
        <begin position="1"/>
        <end position="28"/>
    </location>
</feature>
<keyword evidence="1" id="KW-0732">Signal</keyword>
<reference evidence="2 3" key="1">
    <citation type="submission" date="2024-06" db="EMBL/GenBank/DDBJ databases">
        <authorList>
            <person name="Kraege A."/>
            <person name="Thomma B."/>
        </authorList>
    </citation>
    <scope>NUCLEOTIDE SEQUENCE [LARGE SCALE GENOMIC DNA]</scope>
</reference>
<dbReference type="Pfam" id="PF13668">
    <property type="entry name" value="Ferritin_2"/>
    <property type="match status" value="1"/>
</dbReference>
<gene>
    <name evidence="2" type="primary">g9015</name>
    <name evidence="2" type="ORF">VP750_LOCUS8090</name>
</gene>
<dbReference type="InterPro" id="IPR052965">
    <property type="entry name" value="Pigment-catalase-like"/>
</dbReference>
<proteinExistence type="predicted"/>
<feature type="chain" id="PRO_5046295661" evidence="1">
    <location>
        <begin position="29"/>
        <end position="300"/>
    </location>
</feature>
<dbReference type="PANTHER" id="PTHR31694">
    <property type="entry name" value="DESICCATION-LIKE PROTEIN"/>
    <property type="match status" value="1"/>
</dbReference>
<dbReference type="InterPro" id="IPR009078">
    <property type="entry name" value="Ferritin-like_SF"/>
</dbReference>
<organism evidence="2 3">
    <name type="scientific">Coccomyxa viridis</name>
    <dbReference type="NCBI Taxonomy" id="1274662"/>
    <lineage>
        <taxon>Eukaryota</taxon>
        <taxon>Viridiplantae</taxon>
        <taxon>Chlorophyta</taxon>
        <taxon>core chlorophytes</taxon>
        <taxon>Trebouxiophyceae</taxon>
        <taxon>Trebouxiophyceae incertae sedis</taxon>
        <taxon>Coccomyxaceae</taxon>
        <taxon>Coccomyxa</taxon>
    </lineage>
</organism>
<name>A0ABP1G1X2_9CHLO</name>
<keyword evidence="3" id="KW-1185">Reference proteome</keyword>
<evidence type="ECO:0000256" key="1">
    <source>
        <dbReference type="SAM" id="SignalP"/>
    </source>
</evidence>
<dbReference type="SUPFAM" id="SSF47240">
    <property type="entry name" value="Ferritin-like"/>
    <property type="match status" value="1"/>
</dbReference>
<dbReference type="PANTHER" id="PTHR31694:SF26">
    <property type="entry name" value="OS05G0151100 PROTEIN"/>
    <property type="match status" value="1"/>
</dbReference>
<evidence type="ECO:0000313" key="3">
    <source>
        <dbReference type="Proteomes" id="UP001497392"/>
    </source>
</evidence>
<sequence>MDVSHSVIGTMGRIQLFVVTVLAALALAAPIQAITDADILNFALNLECLEATFYSYAAYGSGLNSTLRGGGPMATGGMQAKLSSKVQNYANEVAKDEINHVAFLRMALGSAAVPCPQIDVGPAFGAIVKAALGPANMNMTFSPYDNDLDFLLAAYTLEDVGVTAYNGAAPLISSKSNLGAAASIMATEAYHGGIVRTLLYQMGYDTVTPFGLQTVDFAQKISDLRSTVGGGKDAGITSPKANGVKNTPYSANLVPTDSNSLVYARTPTEVLNIVYGGSAAKPSAFYPKGVNGNINGTGSA</sequence>
<dbReference type="Proteomes" id="UP001497392">
    <property type="component" value="Unassembled WGS sequence"/>
</dbReference>
<dbReference type="EMBL" id="CAXHTA020000016">
    <property type="protein sequence ID" value="CAL5226184.1"/>
    <property type="molecule type" value="Genomic_DNA"/>
</dbReference>
<evidence type="ECO:0000313" key="2">
    <source>
        <dbReference type="EMBL" id="CAL5226184.1"/>
    </source>
</evidence>